<keyword evidence="2" id="KW-1185">Reference proteome</keyword>
<dbReference type="EMBL" id="MLCO01000105">
    <property type="protein sequence ID" value="ONG53297.1"/>
    <property type="molecule type" value="Genomic_DNA"/>
</dbReference>
<sequence>MLEPAQGNTILVQALSDLTGFHSSWGHTSPWRAGVAAAYVRHLVRLRPERDLPAECRASFEALMQKLDAAAQRLPGFRPESFGAAEDLSLVLLEDEAAELANDIIRLRHSALKAQSPWRG</sequence>
<dbReference type="Proteomes" id="UP000188879">
    <property type="component" value="Unassembled WGS sequence"/>
</dbReference>
<name>A0A1V2H2L4_9PROT</name>
<protein>
    <submittedName>
        <fullName evidence="1">Uncharacterized protein</fullName>
    </submittedName>
</protein>
<evidence type="ECO:0000313" key="2">
    <source>
        <dbReference type="Proteomes" id="UP000188879"/>
    </source>
</evidence>
<reference evidence="1 2" key="1">
    <citation type="submission" date="2016-10" db="EMBL/GenBank/DDBJ databases">
        <title>Draft Genome sequence of Roseomonas sp. strain M3.</title>
        <authorList>
            <person name="Subhash Y."/>
            <person name="Lee S."/>
        </authorList>
    </citation>
    <scope>NUCLEOTIDE SEQUENCE [LARGE SCALE GENOMIC DNA]</scope>
    <source>
        <strain evidence="1 2">M3</strain>
    </source>
</reference>
<evidence type="ECO:0000313" key="1">
    <source>
        <dbReference type="EMBL" id="ONG53297.1"/>
    </source>
</evidence>
<gene>
    <name evidence="1" type="ORF">BKE38_12610</name>
</gene>
<organism evidence="1 2">
    <name type="scientific">Teichococcus deserti</name>
    <dbReference type="NCBI Taxonomy" id="1817963"/>
    <lineage>
        <taxon>Bacteria</taxon>
        <taxon>Pseudomonadati</taxon>
        <taxon>Pseudomonadota</taxon>
        <taxon>Alphaproteobacteria</taxon>
        <taxon>Acetobacterales</taxon>
        <taxon>Roseomonadaceae</taxon>
        <taxon>Roseomonas</taxon>
    </lineage>
</organism>
<proteinExistence type="predicted"/>
<accession>A0A1V2H2L4</accession>
<dbReference type="AlphaFoldDB" id="A0A1V2H2L4"/>
<dbReference type="RefSeq" id="WP_076957712.1">
    <property type="nucleotide sequence ID" value="NZ_MLCO01000105.1"/>
</dbReference>
<comment type="caution">
    <text evidence="1">The sequence shown here is derived from an EMBL/GenBank/DDBJ whole genome shotgun (WGS) entry which is preliminary data.</text>
</comment>